<evidence type="ECO:0000313" key="1">
    <source>
        <dbReference type="EMBL" id="AAF85475.1"/>
    </source>
</evidence>
<proteinExistence type="predicted"/>
<dbReference type="AlphaFoldDB" id="Q9PA42"/>
<dbReference type="KEGG" id="xfa:XF_2678"/>
<organism evidence="1 2">
    <name type="scientific">Xylella fastidiosa (strain 9a5c)</name>
    <dbReference type="NCBI Taxonomy" id="160492"/>
    <lineage>
        <taxon>Bacteria</taxon>
        <taxon>Pseudomonadati</taxon>
        <taxon>Pseudomonadota</taxon>
        <taxon>Gammaproteobacteria</taxon>
        <taxon>Lysobacterales</taxon>
        <taxon>Lysobacteraceae</taxon>
        <taxon>Xylella</taxon>
    </lineage>
</organism>
<gene>
    <name evidence="1" type="ordered locus">XF_2678</name>
</gene>
<accession>Q9PA42</accession>
<dbReference type="HOGENOM" id="CLU_3298879_0_0_6"/>
<protein>
    <submittedName>
        <fullName evidence="1">Uncharacterized protein</fullName>
    </submittedName>
</protein>
<sequence>MMLLGYVESVRMVLWITFSEVICHLSSGLFDRVCGIFSNF</sequence>
<name>Q9PA42_XYLFA</name>
<evidence type="ECO:0000313" key="2">
    <source>
        <dbReference type="Proteomes" id="UP000000812"/>
    </source>
</evidence>
<reference evidence="1 2" key="1">
    <citation type="journal article" date="2000" name="Nature">
        <title>The genome sequence of the plant pathogen Xylella fastidiosa.</title>
        <authorList>
            <person name="Simpson A.J."/>
            <person name="Reinach F.C."/>
            <person name="Arruda P."/>
            <person name="Abreu F.A."/>
            <person name="Acencio M."/>
            <person name="Alvarenga R."/>
            <person name="Alves L.M."/>
            <person name="Araya J.E."/>
            <person name="Baia G.S."/>
            <person name="Baptista C.S."/>
            <person name="Barros M.H."/>
            <person name="Bonaccorsi E.D."/>
            <person name="Bordin S."/>
            <person name="Bove J.M."/>
            <person name="Briones M.R."/>
            <person name="Bueno M.R."/>
            <person name="Camargo A.A."/>
            <person name="Camargo L.E."/>
            <person name="Carraro D.M."/>
            <person name="Carrer H."/>
            <person name="Colauto N.B."/>
            <person name="Colombo C."/>
            <person name="Costa F.F."/>
            <person name="Costa M.C."/>
            <person name="Costa-Neto C.M."/>
            <person name="Coutinho L.L."/>
            <person name="Cristofani M."/>
            <person name="Dias-Neto E."/>
            <person name="Docena C."/>
            <person name="El-Dorry H."/>
            <person name="Facincani A.P."/>
            <person name="Ferreira A.J."/>
            <person name="Ferreira V.C."/>
            <person name="Ferro J.A."/>
            <person name="Fraga J.S."/>
            <person name="Franca S.C."/>
            <person name="Franco M.C."/>
            <person name="Frohme M."/>
            <person name="Furlan L.R."/>
            <person name="Garnier M."/>
            <person name="Goldman G.H."/>
            <person name="Goldman M.H."/>
            <person name="Gomes S.L."/>
            <person name="Gruber A."/>
            <person name="Ho P.L."/>
            <person name="Hoheisel J.D."/>
            <person name="Junqueira M.L."/>
            <person name="Kemper E.L."/>
            <person name="Kitajima J.P."/>
            <person name="Krieger J.E."/>
            <person name="Kuramae E.E."/>
            <person name="Laigret F."/>
            <person name="Lambais M.R."/>
            <person name="Leite L.C."/>
            <person name="Lemos E.G."/>
            <person name="Lemos M.V."/>
            <person name="Lopes S.A."/>
            <person name="Lopes C.R."/>
            <person name="Machado J.A."/>
            <person name="Machado M.A."/>
            <person name="Madeira A.M."/>
            <person name="Madeira H.M."/>
            <person name="Marino C.L."/>
            <person name="Marques M.V."/>
            <person name="Martins E.A."/>
            <person name="Martins E.M."/>
            <person name="Matsukuma A.Y."/>
            <person name="Menck C.F."/>
            <person name="Miracca E.C."/>
            <person name="Miyaki C.Y."/>
            <person name="Monteriro-Vitorello C.B."/>
            <person name="Moon D.H."/>
            <person name="Nagai M.A."/>
            <person name="Nascimento A.L."/>
            <person name="Netto L.E."/>
            <person name="Nhani A.Jr."/>
            <person name="Nobrega F.G."/>
            <person name="Nunes L.R."/>
            <person name="Oliveira M.A."/>
            <person name="de Oliveira M.C."/>
            <person name="de Oliveira R.C."/>
            <person name="Palmieri D.A."/>
            <person name="Paris A."/>
            <person name="Peixoto B.R."/>
            <person name="Pereira G.A."/>
            <person name="Pereira H.A.Jr."/>
            <person name="Pesquero J.B."/>
            <person name="Quaggio R.B."/>
            <person name="Roberto P.G."/>
            <person name="Rodrigues V."/>
            <person name="de M Rosa A.J."/>
            <person name="de Rosa V.E.Jr."/>
            <person name="de Sa R.G."/>
            <person name="Santelli R.V."/>
            <person name="Sawasaki H.E."/>
            <person name="da Silva A.C."/>
            <person name="da Silva A.M."/>
            <person name="da Silva F.R."/>
            <person name="da Silva W.A.Jr."/>
            <person name="da Silveira J.F."/>
            <person name="Silvestri M.L."/>
            <person name="Siqueira W.J."/>
            <person name="de Souza A.A."/>
            <person name="de Souza A.P."/>
            <person name="Terenzi M.F."/>
            <person name="Truffi D."/>
            <person name="Tsai S.M."/>
            <person name="Tsuhako M.H."/>
            <person name="Vallada H."/>
            <person name="Van Sluys M.A."/>
            <person name="Verjovski-Almeida S."/>
            <person name="Vettore A.L."/>
            <person name="Zago M.A."/>
            <person name="Zatz M."/>
            <person name="Meidanis J."/>
            <person name="Setubal J.C."/>
        </authorList>
    </citation>
    <scope>NUCLEOTIDE SEQUENCE [LARGE SCALE GENOMIC DNA]</scope>
    <source>
        <strain evidence="1 2">9a5c</strain>
    </source>
</reference>
<dbReference type="EMBL" id="AE003849">
    <property type="protein sequence ID" value="AAF85475.1"/>
    <property type="molecule type" value="Genomic_DNA"/>
</dbReference>
<dbReference type="PIR" id="A82529">
    <property type="entry name" value="A82529"/>
</dbReference>
<dbReference type="Proteomes" id="UP000000812">
    <property type="component" value="Chromosome"/>
</dbReference>